<evidence type="ECO:0000313" key="2">
    <source>
        <dbReference type="Proteomes" id="UP000027222"/>
    </source>
</evidence>
<keyword evidence="2" id="KW-1185">Reference proteome</keyword>
<proteinExistence type="predicted"/>
<dbReference type="AlphaFoldDB" id="A0A067SI86"/>
<dbReference type="Proteomes" id="UP000027222">
    <property type="component" value="Unassembled WGS sequence"/>
</dbReference>
<accession>A0A067SI86</accession>
<organism evidence="1 2">
    <name type="scientific">Galerina marginata (strain CBS 339.88)</name>
    <dbReference type="NCBI Taxonomy" id="685588"/>
    <lineage>
        <taxon>Eukaryota</taxon>
        <taxon>Fungi</taxon>
        <taxon>Dikarya</taxon>
        <taxon>Basidiomycota</taxon>
        <taxon>Agaricomycotina</taxon>
        <taxon>Agaricomycetes</taxon>
        <taxon>Agaricomycetidae</taxon>
        <taxon>Agaricales</taxon>
        <taxon>Agaricineae</taxon>
        <taxon>Strophariaceae</taxon>
        <taxon>Galerina</taxon>
    </lineage>
</organism>
<dbReference type="HOGENOM" id="CLU_2512786_0_0_1"/>
<gene>
    <name evidence="1" type="ORF">GALMADRAFT_880591</name>
</gene>
<dbReference type="EMBL" id="KL142396">
    <property type="protein sequence ID" value="KDR70665.1"/>
    <property type="molecule type" value="Genomic_DNA"/>
</dbReference>
<protein>
    <submittedName>
        <fullName evidence="1">Uncharacterized protein</fullName>
    </submittedName>
</protein>
<sequence>MRFLIFLLCSPFFLTRLIHGFLSHMTMYSAISFYFFSCNLSCYRIACCFNLTTIPLYHHSTTAFRTWTYFCPSSRSYCQFHFSLS</sequence>
<name>A0A067SI86_GALM3</name>
<reference evidence="2" key="1">
    <citation type="journal article" date="2014" name="Proc. Natl. Acad. Sci. U.S.A.">
        <title>Extensive sampling of basidiomycete genomes demonstrates inadequacy of the white-rot/brown-rot paradigm for wood decay fungi.</title>
        <authorList>
            <person name="Riley R."/>
            <person name="Salamov A.A."/>
            <person name="Brown D.W."/>
            <person name="Nagy L.G."/>
            <person name="Floudas D."/>
            <person name="Held B.W."/>
            <person name="Levasseur A."/>
            <person name="Lombard V."/>
            <person name="Morin E."/>
            <person name="Otillar R."/>
            <person name="Lindquist E.A."/>
            <person name="Sun H."/>
            <person name="LaButti K.M."/>
            <person name="Schmutz J."/>
            <person name="Jabbour D."/>
            <person name="Luo H."/>
            <person name="Baker S.E."/>
            <person name="Pisabarro A.G."/>
            <person name="Walton J.D."/>
            <person name="Blanchette R.A."/>
            <person name="Henrissat B."/>
            <person name="Martin F."/>
            <person name="Cullen D."/>
            <person name="Hibbett D.S."/>
            <person name="Grigoriev I.V."/>
        </authorList>
    </citation>
    <scope>NUCLEOTIDE SEQUENCE [LARGE SCALE GENOMIC DNA]</scope>
    <source>
        <strain evidence="2">CBS 339.88</strain>
    </source>
</reference>
<evidence type="ECO:0000313" key="1">
    <source>
        <dbReference type="EMBL" id="KDR70665.1"/>
    </source>
</evidence>